<organism evidence="7 8">
    <name type="scientific">Leucosporidium creatinivorum</name>
    <dbReference type="NCBI Taxonomy" id="106004"/>
    <lineage>
        <taxon>Eukaryota</taxon>
        <taxon>Fungi</taxon>
        <taxon>Dikarya</taxon>
        <taxon>Basidiomycota</taxon>
        <taxon>Pucciniomycotina</taxon>
        <taxon>Microbotryomycetes</taxon>
        <taxon>Leucosporidiales</taxon>
        <taxon>Leucosporidium</taxon>
    </lineage>
</organism>
<reference evidence="7 8" key="1">
    <citation type="submission" date="2016-07" db="EMBL/GenBank/DDBJ databases">
        <title>Pervasive Adenine N6-methylation of Active Genes in Fungi.</title>
        <authorList>
            <consortium name="DOE Joint Genome Institute"/>
            <person name="Mondo S.J."/>
            <person name="Dannebaum R.O."/>
            <person name="Kuo R.C."/>
            <person name="Labutti K."/>
            <person name="Haridas S."/>
            <person name="Kuo A."/>
            <person name="Salamov A."/>
            <person name="Ahrendt S.R."/>
            <person name="Lipzen A."/>
            <person name="Sullivan W."/>
            <person name="Andreopoulos W.B."/>
            <person name="Clum A."/>
            <person name="Lindquist E."/>
            <person name="Daum C."/>
            <person name="Ramamoorthy G.K."/>
            <person name="Gryganskyi A."/>
            <person name="Culley D."/>
            <person name="Magnuson J.K."/>
            <person name="James T.Y."/>
            <person name="O'Malley M.A."/>
            <person name="Stajich J.E."/>
            <person name="Spatafora J.W."/>
            <person name="Visel A."/>
            <person name="Grigoriev I.V."/>
        </authorList>
    </citation>
    <scope>NUCLEOTIDE SEQUENCE [LARGE SCALE GENOMIC DNA]</scope>
    <source>
        <strain evidence="7 8">62-1032</strain>
    </source>
</reference>
<accession>A0A1Y2FJA0</accession>
<dbReference type="PROSITE" id="PS50048">
    <property type="entry name" value="ZN2_CY6_FUNGAL_2"/>
    <property type="match status" value="1"/>
</dbReference>
<feature type="region of interest" description="Disordered" evidence="5">
    <location>
        <begin position="193"/>
        <end position="213"/>
    </location>
</feature>
<evidence type="ECO:0000313" key="8">
    <source>
        <dbReference type="Proteomes" id="UP000193467"/>
    </source>
</evidence>
<proteinExistence type="predicted"/>
<sequence length="871" mass="94091">MEPKASTSTLPTTTSQDAAPGAEQQRQPAGSAPPKAAGIPRDSLRIRHLRACDRCRRRKVKCEEEAPCARCRAAKTECTFNLSSRILSSDTSQATEGSAPSTTRKKRKAEGTASSSTDAKAKAGTPAYLLDHDETSSYFFTAEGLARFCGSTSGLPLLEATRRLSKLSRLSPANTTATAEPDWAFLDQLLTGQPAQDESSPDAPSLTGDDDLEFFPDRETLPKNSYEAHNLVVEIIPPDLLGELMHIFFQIIHPQWPILHIPSILNGSDRWREPAFAALIVSMCMLASRYCADERVRMEADNPVTAGYHYFALFRKLRDMASLGNDDAVEAIQSLFFAAQYHCVDTLPHPIAQGLLADAIVRCYDGGFHRTTSVALGEGMDQEIMKRTAWACFIMDKQVSAITGRAPLMRLNEFDVGTPSPFNPPLTHTTTPEEIVSIERDAVDCQIFKQLVLIAAVTEKAMAACGQPPTFDDDDFLDWLGGRRDYQGEQDYSRLVDIEKMLERWVRELPPILAERSPDARFGSPTFSPQTEAVLALEACCRIMLASRRLHLTTANITANGASKLDRVDRAAELRVELKKHRLQLLSEIKQLIQSSVKLGAAGLLWRCDIFNGYRLLMAGRLTLAVVLSAQEDNDSACETEAIHTLEACLLLLKHFAASFPTSIGAAETLKETCRVCNVHLSKAILTGPSFGKYAWHRPLPRKAATVAAPAPPSRDSGLGSSTFPQQPHQLPLPDQPNFTLPPPSGLSPSTNSTTMPLPFQPPTFGSPSHGGFDTSSLFPPPSAAAPTPGNSAWLDMLAWTSPGGTVGDAQGESGNAEASVTGTGVGTSGLPPFPSNSTPGALGGGQEGDWAAGMGDFSWLYPGGDMLSLG</sequence>
<dbReference type="EMBL" id="MCGR01000020">
    <property type="protein sequence ID" value="ORY82885.1"/>
    <property type="molecule type" value="Genomic_DNA"/>
</dbReference>
<dbReference type="STRING" id="106004.A0A1Y2FJA0"/>
<feature type="compositionally biased region" description="Low complexity" evidence="5">
    <location>
        <begin position="725"/>
        <end position="737"/>
    </location>
</feature>
<dbReference type="CDD" id="cd12148">
    <property type="entry name" value="fungal_TF_MHR"/>
    <property type="match status" value="1"/>
</dbReference>
<evidence type="ECO:0000256" key="5">
    <source>
        <dbReference type="SAM" id="MobiDB-lite"/>
    </source>
</evidence>
<feature type="compositionally biased region" description="Polar residues" evidence="5">
    <location>
        <begin position="1"/>
        <end position="17"/>
    </location>
</feature>
<keyword evidence="8" id="KW-1185">Reference proteome</keyword>
<dbReference type="OrthoDB" id="2571263at2759"/>
<dbReference type="PROSITE" id="PS00463">
    <property type="entry name" value="ZN2_CY6_FUNGAL_1"/>
    <property type="match status" value="1"/>
</dbReference>
<dbReference type="GO" id="GO:0005634">
    <property type="term" value="C:nucleus"/>
    <property type="evidence" value="ECO:0007669"/>
    <property type="project" value="UniProtKB-SubCell"/>
</dbReference>
<dbReference type="SMART" id="SM00066">
    <property type="entry name" value="GAL4"/>
    <property type="match status" value="1"/>
</dbReference>
<comment type="caution">
    <text evidence="7">The sequence shown here is derived from an EMBL/GenBank/DDBJ whole genome shotgun (WGS) entry which is preliminary data.</text>
</comment>
<gene>
    <name evidence="7" type="ORF">BCR35DRAFT_352061</name>
</gene>
<dbReference type="Gene3D" id="4.10.240.10">
    <property type="entry name" value="Zn(2)-C6 fungal-type DNA-binding domain"/>
    <property type="match status" value="1"/>
</dbReference>
<dbReference type="PANTHER" id="PTHR46910">
    <property type="entry name" value="TRANSCRIPTION FACTOR PDR1"/>
    <property type="match status" value="1"/>
</dbReference>
<comment type="subcellular location">
    <subcellularLocation>
        <location evidence="1">Nucleus</location>
    </subcellularLocation>
</comment>
<dbReference type="SMART" id="SM00906">
    <property type="entry name" value="Fungal_trans"/>
    <property type="match status" value="1"/>
</dbReference>
<dbReference type="InterPro" id="IPR007219">
    <property type="entry name" value="XnlR_reg_dom"/>
</dbReference>
<dbReference type="CDD" id="cd00067">
    <property type="entry name" value="GAL4"/>
    <property type="match status" value="1"/>
</dbReference>
<dbReference type="InParanoid" id="A0A1Y2FJA0"/>
<evidence type="ECO:0000256" key="1">
    <source>
        <dbReference type="ARBA" id="ARBA00004123"/>
    </source>
</evidence>
<evidence type="ECO:0000313" key="7">
    <source>
        <dbReference type="EMBL" id="ORY82885.1"/>
    </source>
</evidence>
<evidence type="ECO:0000256" key="4">
    <source>
        <dbReference type="ARBA" id="ARBA00023242"/>
    </source>
</evidence>
<dbReference type="InterPro" id="IPR036864">
    <property type="entry name" value="Zn2-C6_fun-type_DNA-bd_sf"/>
</dbReference>
<dbReference type="Pfam" id="PF00172">
    <property type="entry name" value="Zn_clus"/>
    <property type="match status" value="1"/>
</dbReference>
<dbReference type="AlphaFoldDB" id="A0A1Y2FJA0"/>
<protein>
    <submittedName>
        <fullName evidence="7">Fungal-specific transcription factor domain-domain-containing protein</fullName>
    </submittedName>
</protein>
<dbReference type="GO" id="GO:0006351">
    <property type="term" value="P:DNA-templated transcription"/>
    <property type="evidence" value="ECO:0007669"/>
    <property type="project" value="InterPro"/>
</dbReference>
<keyword evidence="4" id="KW-0539">Nucleus</keyword>
<feature type="domain" description="Zn(2)-C6 fungal-type" evidence="6">
    <location>
        <begin position="51"/>
        <end position="80"/>
    </location>
</feature>
<evidence type="ECO:0000259" key="6">
    <source>
        <dbReference type="PROSITE" id="PS50048"/>
    </source>
</evidence>
<name>A0A1Y2FJA0_9BASI</name>
<feature type="region of interest" description="Disordered" evidence="5">
    <location>
        <begin position="705"/>
        <end position="768"/>
    </location>
</feature>
<evidence type="ECO:0000256" key="2">
    <source>
        <dbReference type="ARBA" id="ARBA00022723"/>
    </source>
</evidence>
<dbReference type="InterPro" id="IPR001138">
    <property type="entry name" value="Zn2Cys6_DnaBD"/>
</dbReference>
<keyword evidence="3" id="KW-0238">DNA-binding</keyword>
<evidence type="ECO:0000256" key="3">
    <source>
        <dbReference type="ARBA" id="ARBA00023125"/>
    </source>
</evidence>
<dbReference type="GO" id="GO:0000981">
    <property type="term" value="F:DNA-binding transcription factor activity, RNA polymerase II-specific"/>
    <property type="evidence" value="ECO:0007669"/>
    <property type="project" value="InterPro"/>
</dbReference>
<dbReference type="GO" id="GO:0003677">
    <property type="term" value="F:DNA binding"/>
    <property type="evidence" value="ECO:0007669"/>
    <property type="project" value="UniProtKB-KW"/>
</dbReference>
<dbReference type="Pfam" id="PF04082">
    <property type="entry name" value="Fungal_trans"/>
    <property type="match status" value="1"/>
</dbReference>
<feature type="region of interest" description="Disordered" evidence="5">
    <location>
        <begin position="89"/>
        <end position="121"/>
    </location>
</feature>
<feature type="compositionally biased region" description="Polar residues" evidence="5">
    <location>
        <begin position="89"/>
        <end position="102"/>
    </location>
</feature>
<feature type="compositionally biased region" description="Low complexity" evidence="5">
    <location>
        <begin position="111"/>
        <end position="121"/>
    </location>
</feature>
<feature type="region of interest" description="Disordered" evidence="5">
    <location>
        <begin position="1"/>
        <end position="43"/>
    </location>
</feature>
<dbReference type="InterPro" id="IPR050987">
    <property type="entry name" value="AtrR-like"/>
</dbReference>
<dbReference type="PANTHER" id="PTHR46910:SF3">
    <property type="entry name" value="HALOTOLERANCE PROTEIN 9-RELATED"/>
    <property type="match status" value="1"/>
</dbReference>
<dbReference type="SUPFAM" id="SSF57701">
    <property type="entry name" value="Zn2/Cys6 DNA-binding domain"/>
    <property type="match status" value="1"/>
</dbReference>
<dbReference type="Proteomes" id="UP000193467">
    <property type="component" value="Unassembled WGS sequence"/>
</dbReference>
<dbReference type="GO" id="GO:0008270">
    <property type="term" value="F:zinc ion binding"/>
    <property type="evidence" value="ECO:0007669"/>
    <property type="project" value="InterPro"/>
</dbReference>
<keyword evidence="2" id="KW-0479">Metal-binding</keyword>